<evidence type="ECO:0000256" key="1">
    <source>
        <dbReference type="SAM" id="Phobius"/>
    </source>
</evidence>
<feature type="transmembrane region" description="Helical" evidence="1">
    <location>
        <begin position="6"/>
        <end position="23"/>
    </location>
</feature>
<protein>
    <submittedName>
        <fullName evidence="2">Uncharacterized protein</fullName>
    </submittedName>
</protein>
<reference evidence="2" key="1">
    <citation type="journal article" date="2020" name="Nature">
        <title>Giant virus diversity and host interactions through global metagenomics.</title>
        <authorList>
            <person name="Schulz F."/>
            <person name="Roux S."/>
            <person name="Paez-Espino D."/>
            <person name="Jungbluth S."/>
            <person name="Walsh D.A."/>
            <person name="Denef V.J."/>
            <person name="McMahon K.D."/>
            <person name="Konstantinidis K.T."/>
            <person name="Eloe-Fadrosh E.A."/>
            <person name="Kyrpides N.C."/>
            <person name="Woyke T."/>
        </authorList>
    </citation>
    <scope>NUCLEOTIDE SEQUENCE</scope>
    <source>
        <strain evidence="2">GVMAG-S-3300013093-109</strain>
    </source>
</reference>
<organism evidence="2">
    <name type="scientific">viral metagenome</name>
    <dbReference type="NCBI Taxonomy" id="1070528"/>
    <lineage>
        <taxon>unclassified sequences</taxon>
        <taxon>metagenomes</taxon>
        <taxon>organismal metagenomes</taxon>
    </lineage>
</organism>
<keyword evidence="1" id="KW-0472">Membrane</keyword>
<sequence>MTPSFIHLLGVFIVGLAIGLYFSKIMKHEGFEDSPSMCGSCGAPSPCGCKKPHPRPIHPADRDEMKDEDGMKCKQPDMNKYVLKSSIPPCPALPDLSNYILKSECPPVPDLSNYVLKSSIPKQNPVILDCSKCQKPKGDCPPCPRPRCPEVKCPEPAKCPTCAPCPRQSCPPAVVKCKTEDALPNNDSLVRPYLSPLSYSGFGKD</sequence>
<evidence type="ECO:0000313" key="2">
    <source>
        <dbReference type="EMBL" id="QHU20436.1"/>
    </source>
</evidence>
<name>A0A6C0KTG4_9ZZZZ</name>
<accession>A0A6C0KTG4</accession>
<dbReference type="EMBL" id="MN740968">
    <property type="protein sequence ID" value="QHU20436.1"/>
    <property type="molecule type" value="Genomic_DNA"/>
</dbReference>
<keyword evidence="1" id="KW-0812">Transmembrane</keyword>
<keyword evidence="1" id="KW-1133">Transmembrane helix</keyword>
<dbReference type="AlphaFoldDB" id="A0A6C0KTG4"/>
<proteinExistence type="predicted"/>